<accession>A0ABN0JRJ1</accession>
<reference evidence="2" key="1">
    <citation type="submission" date="2013-02" db="EMBL/GenBank/DDBJ databases">
        <title>The Genome Sequence of Acinetobacter sp. NIPH 236.</title>
        <authorList>
            <consortium name="The Broad Institute Genome Sequencing Platform"/>
            <consortium name="The Broad Institute Genome Sequencing Center for Infectious Disease"/>
            <person name="Cerqueira G."/>
            <person name="Feldgarden M."/>
            <person name="Courvalin P."/>
            <person name="Perichon B."/>
            <person name="Grillot-Courvalin C."/>
            <person name="Clermont D."/>
            <person name="Rocha E."/>
            <person name="Yoon E.-J."/>
            <person name="Nemec A."/>
            <person name="Walker B."/>
            <person name="Young S.K."/>
            <person name="Zeng Q."/>
            <person name="Gargeya S."/>
            <person name="Fitzgerald M."/>
            <person name="Haas B."/>
            <person name="Abouelleil A."/>
            <person name="Alvarado L."/>
            <person name="Arachchi H.M."/>
            <person name="Berlin A.M."/>
            <person name="Chapman S.B."/>
            <person name="Dewar J."/>
            <person name="Goldberg J."/>
            <person name="Griggs A."/>
            <person name="Gujja S."/>
            <person name="Hansen M."/>
            <person name="Howarth C."/>
            <person name="Imamovic A."/>
            <person name="Larimer J."/>
            <person name="McCowan C."/>
            <person name="Murphy C."/>
            <person name="Neiman D."/>
            <person name="Pearson M."/>
            <person name="Priest M."/>
            <person name="Roberts A."/>
            <person name="Saif S."/>
            <person name="Shea T."/>
            <person name="Sisk P."/>
            <person name="Sykes S."/>
            <person name="Wortman J."/>
            <person name="Nusbaum C."/>
            <person name="Birren B."/>
        </authorList>
    </citation>
    <scope>NUCLEOTIDE SEQUENCE [LARGE SCALE GENOMIC DNA]</scope>
    <source>
        <strain evidence="2">NIPH 236</strain>
    </source>
</reference>
<evidence type="ECO:0000313" key="1">
    <source>
        <dbReference type="EMBL" id="ENU27952.1"/>
    </source>
</evidence>
<protein>
    <recommendedName>
        <fullName evidence="3">DUF3987 domain-containing protein</fullName>
    </recommendedName>
</protein>
<dbReference type="Pfam" id="PF13148">
    <property type="entry name" value="DUF3987"/>
    <property type="match status" value="1"/>
</dbReference>
<evidence type="ECO:0008006" key="3">
    <source>
        <dbReference type="Google" id="ProtNLM"/>
    </source>
</evidence>
<dbReference type="Proteomes" id="UP000013190">
    <property type="component" value="Unassembled WGS sequence"/>
</dbReference>
<organism evidence="1 2">
    <name type="scientific">Acinetobacter modestus</name>
    <dbReference type="NCBI Taxonomy" id="1776740"/>
    <lineage>
        <taxon>Bacteria</taxon>
        <taxon>Pseudomonadati</taxon>
        <taxon>Pseudomonadota</taxon>
        <taxon>Gammaproteobacteria</taxon>
        <taxon>Moraxellales</taxon>
        <taxon>Moraxellaceae</taxon>
        <taxon>Acinetobacter</taxon>
    </lineage>
</organism>
<name>A0ABN0JRJ1_9GAMM</name>
<evidence type="ECO:0000313" key="2">
    <source>
        <dbReference type="Proteomes" id="UP000013190"/>
    </source>
</evidence>
<dbReference type="EMBL" id="APOJ01000016">
    <property type="protein sequence ID" value="ENU27952.1"/>
    <property type="molecule type" value="Genomic_DNA"/>
</dbReference>
<comment type="caution">
    <text evidence="1">The sequence shown here is derived from an EMBL/GenBank/DDBJ whole genome shotgun (WGS) entry which is preliminary data.</text>
</comment>
<keyword evidence="2" id="KW-1185">Reference proteome</keyword>
<gene>
    <name evidence="1" type="ORF">F992_00784</name>
</gene>
<reference evidence="1 2" key="2">
    <citation type="journal article" date="2016" name="Int. J. Syst. Evol. Microbiol.">
        <title>Taxonomy of haemolytic and/or proteolytic strains of the genus Acinetobacter with the proposal of Acinetobacter courvalinii sp. nov. (genomic species 14 sensu Bouvet &amp; Jeanjean), Acinetobacter dispersus sp. nov. (genomic species 17), Acinetobacter modestus sp. nov., Acinetobacter proteolyticus sp. nov. and Acinetobacter vivianii sp. nov.</title>
        <authorList>
            <person name="Nemec A."/>
            <person name="Radolfova-Krizova L."/>
            <person name="Maixnerova M."/>
            <person name="Vrestiakova E."/>
            <person name="Jezek P."/>
            <person name="Sedo O."/>
        </authorList>
    </citation>
    <scope>NUCLEOTIDE SEQUENCE [LARGE SCALE GENOMIC DNA]</scope>
    <source>
        <strain evidence="1 2">NIPH 236</strain>
    </source>
</reference>
<sequence>MNAKNKAPLLITEDNQISQKQQSPLMGVGEVASDSIIEALEDQTRILLNGNPLKKAMVLIHGGCSPEVRRSVIEDASLYGESSPEALYGLAVFDLYNEHLQPTGAVFTNPTIDGFKDIVFGHGGMYFNRCKINQLPLLVTDDPVLAFKTAYPVYAPYQADKINSYQLNALLKVHPNLCVVAPIHQKDDIQRRYTDFNVKMVFIPEPPLIEMAQDELDDMIKQAIEQEKGIIWDEIIPLDSSGTSKAQPYPLHALPPLLQGAAKAIAEYVQAPIAMTAQCVIGAISHIAQGHVNAPHQFNTHGEPCSLFLLTEGQSGSRKSTSKGLADKAIMEFEREAYDEYKDAYQEWKTIQAGLPKVDREAFLAENPPPHDPSTLFSDGTLEAVAGLFIDGALRNASISSDEAGQFFGGHTMKGDTRTQALGSYTKLFDDGSIQRTRSKSNLNGSGRAYEVRLTFNLQGQHEVLSDALKDDVLREQGFLPRFILSVPENLAGTRLQDSDFADKSANLDHRLIAYWERCKTLLDPCPMPFNTNAQALQERRVIQLSSEAKQIDLAFYNECEQQQGKGCKYEHIQPFASRASQLARRLATVFAFFQGEGEITEKTMQGACDIIKHSLGEWLRYAEIESKKESDAQHLLNWLIKKCEMDNQTQMLYQLVQSRCIPKYLRKKEIFEMTTNELIVTNHIVVSKDVKRLVLINPILLKINKKGKVGK</sequence>
<proteinExistence type="predicted"/>
<dbReference type="InterPro" id="IPR025048">
    <property type="entry name" value="DUF3987"/>
</dbReference>